<dbReference type="RefSeq" id="XP_044723635.1">
    <property type="nucleotide sequence ID" value="XM_044862609.1"/>
</dbReference>
<comment type="caution">
    <text evidence="1">The sequence shown here is derived from an EMBL/GenBank/DDBJ whole genome shotgun (WGS) entry which is preliminary data.</text>
</comment>
<gene>
    <name evidence="1" type="ORF">HRG_04138</name>
</gene>
<dbReference type="AlphaFoldDB" id="A0A9P8N397"/>
<dbReference type="Proteomes" id="UP000824596">
    <property type="component" value="Unassembled WGS sequence"/>
</dbReference>
<dbReference type="GeneID" id="68353267"/>
<dbReference type="PROSITE" id="PS50096">
    <property type="entry name" value="IQ"/>
    <property type="match status" value="1"/>
</dbReference>
<sequence>MCESLSRGPGGFVDGVDLVLQPDDSSVKPPSAVGRRRESIANDILIEALPDLLAQAHGIIDSLGRGDGCEAQLAHLGGRHDVLGPANAATKIQALKNLHYVRRRDR</sequence>
<proteinExistence type="predicted"/>
<organism evidence="1 2">
    <name type="scientific">Hirsutella rhossiliensis</name>
    <dbReference type="NCBI Taxonomy" id="111463"/>
    <lineage>
        <taxon>Eukaryota</taxon>
        <taxon>Fungi</taxon>
        <taxon>Dikarya</taxon>
        <taxon>Ascomycota</taxon>
        <taxon>Pezizomycotina</taxon>
        <taxon>Sordariomycetes</taxon>
        <taxon>Hypocreomycetidae</taxon>
        <taxon>Hypocreales</taxon>
        <taxon>Ophiocordycipitaceae</taxon>
        <taxon>Hirsutella</taxon>
    </lineage>
</organism>
<evidence type="ECO:0000313" key="1">
    <source>
        <dbReference type="EMBL" id="KAH0966122.1"/>
    </source>
</evidence>
<keyword evidence="2" id="KW-1185">Reference proteome</keyword>
<accession>A0A9P8N397</accession>
<reference evidence="1" key="1">
    <citation type="submission" date="2021-09" db="EMBL/GenBank/DDBJ databases">
        <title>A high-quality genome of the endoparasitic fungus Hirsutella rhossiliensis with a comparison of Hirsutella genomes reveals transposable elements contributing to genome size variation.</title>
        <authorList>
            <person name="Lin R."/>
            <person name="Jiao Y."/>
            <person name="Sun X."/>
            <person name="Ling J."/>
            <person name="Xie B."/>
            <person name="Cheng X."/>
        </authorList>
    </citation>
    <scope>NUCLEOTIDE SEQUENCE</scope>
    <source>
        <strain evidence="1">HR02</strain>
    </source>
</reference>
<name>A0A9P8N397_9HYPO</name>
<protein>
    <submittedName>
        <fullName evidence="1">Uncharacterized protein</fullName>
    </submittedName>
</protein>
<evidence type="ECO:0000313" key="2">
    <source>
        <dbReference type="Proteomes" id="UP000824596"/>
    </source>
</evidence>
<dbReference type="EMBL" id="JAIZPD010000003">
    <property type="protein sequence ID" value="KAH0966122.1"/>
    <property type="molecule type" value="Genomic_DNA"/>
</dbReference>